<keyword evidence="4 5" id="KW-0833">Ubl conjugation pathway</keyword>
<dbReference type="InterPro" id="IPR045185">
    <property type="entry name" value="PUB22/23/24-like"/>
</dbReference>
<sequence length="412" mass="44469">MSVAAAVEVPSYFVCPISLEIMRDPVTLSTGITYDRESIERWVFTDGHGECPVTKQRLAPADREPTPNHTLRRLIQGWCAVHAVERIPTPRPPVDAARVAAIVDAARLKQKQQLMDSLRELADIVAESDRNRRCVQSTPGAVEFLVSVVKEDTWTEESSPEEAALGILHSLKLTEESLKRVLEASNGDDFLDAMARVLHRPSYLAQTHGLHLLKSAVSALPPARLASASGELVDAVVRAVAERNLSPKSIKLALHVLCRLCPWGRNRVKAVEAGAVPALVRVLLDGDRRSCEAAIMAVDHVCGCAEGRMELVSHPAGLAVVASCAAAGTRMSAGGTESAVRALHAVARHAATPAVLQEMVAVGVVARLLFLVQVGAGGERTRARAKEMLRMHARVWRDSPCLASHLNASYPR</sequence>
<dbReference type="PANTHER" id="PTHR22849:SF49">
    <property type="entry name" value="U-BOX DOMAIN-CONTAINING PROTEIN"/>
    <property type="match status" value="1"/>
</dbReference>
<dbReference type="GO" id="GO:0061630">
    <property type="term" value="F:ubiquitin protein ligase activity"/>
    <property type="evidence" value="ECO:0007669"/>
    <property type="project" value="UniProtKB-UniRule"/>
</dbReference>
<dbReference type="Pfam" id="PF25598">
    <property type="entry name" value="ARM_PUB"/>
    <property type="match status" value="1"/>
</dbReference>
<dbReference type="InterPro" id="IPR058678">
    <property type="entry name" value="ARM_PUB"/>
</dbReference>
<dbReference type="SUPFAM" id="SSF48371">
    <property type="entry name" value="ARM repeat"/>
    <property type="match status" value="1"/>
</dbReference>
<dbReference type="InterPro" id="IPR016024">
    <property type="entry name" value="ARM-type_fold"/>
</dbReference>
<feature type="domain" description="U-box" evidence="6">
    <location>
        <begin position="8"/>
        <end position="85"/>
    </location>
</feature>
<reference evidence="8" key="2">
    <citation type="submission" date="2013-12" db="EMBL/GenBank/DDBJ databases">
        <authorList>
            <person name="Yu Y."/>
            <person name="Lee S."/>
            <person name="de Baynast K."/>
            <person name="Wissotski M."/>
            <person name="Liu L."/>
            <person name="Talag J."/>
            <person name="Goicoechea J."/>
            <person name="Angelova A."/>
            <person name="Jetty R."/>
            <person name="Kudrna D."/>
            <person name="Golser W."/>
            <person name="Rivera L."/>
            <person name="Zhang J."/>
            <person name="Wing R."/>
        </authorList>
    </citation>
    <scope>NUCLEOTIDE SEQUENCE</scope>
</reference>
<keyword evidence="3 5" id="KW-0808">Transferase</keyword>
<evidence type="ECO:0000259" key="6">
    <source>
        <dbReference type="PROSITE" id="PS51698"/>
    </source>
</evidence>
<dbReference type="PROSITE" id="PS51698">
    <property type="entry name" value="U_BOX"/>
    <property type="match status" value="1"/>
</dbReference>
<name>A0A0D9W4U0_9ORYZ</name>
<dbReference type="EC" id="2.3.2.27" evidence="5"/>
<protein>
    <recommendedName>
        <fullName evidence="5 6">U-box domain-containing protein</fullName>
        <ecNumber evidence="5">2.3.2.27</ecNumber>
    </recommendedName>
    <alternativeName>
        <fullName evidence="5">RING-type E3 ubiquitin transferase PUB</fullName>
    </alternativeName>
</protein>
<dbReference type="SMART" id="SM00504">
    <property type="entry name" value="Ubox"/>
    <property type="match status" value="1"/>
</dbReference>
<dbReference type="SUPFAM" id="SSF57850">
    <property type="entry name" value="RING/U-box"/>
    <property type="match status" value="1"/>
</dbReference>
<keyword evidence="8" id="KW-1185">Reference proteome</keyword>
<accession>A0A0D9W4U0</accession>
<organism evidence="7 8">
    <name type="scientific">Leersia perrieri</name>
    <dbReference type="NCBI Taxonomy" id="77586"/>
    <lineage>
        <taxon>Eukaryota</taxon>
        <taxon>Viridiplantae</taxon>
        <taxon>Streptophyta</taxon>
        <taxon>Embryophyta</taxon>
        <taxon>Tracheophyta</taxon>
        <taxon>Spermatophyta</taxon>
        <taxon>Magnoliopsida</taxon>
        <taxon>Liliopsida</taxon>
        <taxon>Poales</taxon>
        <taxon>Poaceae</taxon>
        <taxon>BOP clade</taxon>
        <taxon>Oryzoideae</taxon>
        <taxon>Oryzeae</taxon>
        <taxon>Oryzinae</taxon>
        <taxon>Leersia</taxon>
    </lineage>
</organism>
<reference evidence="7" key="3">
    <citation type="submission" date="2015-04" db="UniProtKB">
        <authorList>
            <consortium name="EnsemblPlants"/>
        </authorList>
    </citation>
    <scope>IDENTIFICATION</scope>
</reference>
<dbReference type="HOGENOM" id="CLU_006348_1_0_1"/>
<reference evidence="7 8" key="1">
    <citation type="submission" date="2012-08" db="EMBL/GenBank/DDBJ databases">
        <title>Oryza genome evolution.</title>
        <authorList>
            <person name="Wing R.A."/>
        </authorList>
    </citation>
    <scope>NUCLEOTIDE SEQUENCE</scope>
</reference>
<comment type="pathway">
    <text evidence="2 5">Protein modification; protein ubiquitination.</text>
</comment>
<dbReference type="Pfam" id="PF04564">
    <property type="entry name" value="U-box"/>
    <property type="match status" value="1"/>
</dbReference>
<dbReference type="UniPathway" id="UPA00143"/>
<dbReference type="InterPro" id="IPR003613">
    <property type="entry name" value="Ubox_domain"/>
</dbReference>
<dbReference type="AlphaFoldDB" id="A0A0D9W4U0"/>
<dbReference type="Gramene" id="LPERR04G09000.1">
    <property type="protein sequence ID" value="LPERR04G09000.1"/>
    <property type="gene ID" value="LPERR04G09000"/>
</dbReference>
<evidence type="ECO:0000313" key="7">
    <source>
        <dbReference type="EnsemblPlants" id="LPERR04G09000.1"/>
    </source>
</evidence>
<comment type="catalytic activity">
    <reaction evidence="1 5">
        <text>S-ubiquitinyl-[E2 ubiquitin-conjugating enzyme]-L-cysteine + [acceptor protein]-L-lysine = [E2 ubiquitin-conjugating enzyme]-L-cysteine + N(6)-ubiquitinyl-[acceptor protein]-L-lysine.</text>
        <dbReference type="EC" id="2.3.2.27"/>
    </reaction>
</comment>
<evidence type="ECO:0000313" key="8">
    <source>
        <dbReference type="Proteomes" id="UP000032180"/>
    </source>
</evidence>
<dbReference type="Gene3D" id="3.30.40.10">
    <property type="entry name" value="Zinc/RING finger domain, C3HC4 (zinc finger)"/>
    <property type="match status" value="1"/>
</dbReference>
<dbReference type="PANTHER" id="PTHR22849">
    <property type="entry name" value="WDSAM1 PROTEIN"/>
    <property type="match status" value="1"/>
</dbReference>
<evidence type="ECO:0000256" key="2">
    <source>
        <dbReference type="ARBA" id="ARBA00004906"/>
    </source>
</evidence>
<evidence type="ECO:0000256" key="4">
    <source>
        <dbReference type="ARBA" id="ARBA00022786"/>
    </source>
</evidence>
<dbReference type="InterPro" id="IPR011989">
    <property type="entry name" value="ARM-like"/>
</dbReference>
<evidence type="ECO:0000256" key="5">
    <source>
        <dbReference type="RuleBase" id="RU369093"/>
    </source>
</evidence>
<comment type="function">
    <text evidence="5">Functions as an E3 ubiquitin ligase.</text>
</comment>
<dbReference type="eggNOG" id="ENOG502QR1A">
    <property type="taxonomic scope" value="Eukaryota"/>
</dbReference>
<dbReference type="GO" id="GO:0016567">
    <property type="term" value="P:protein ubiquitination"/>
    <property type="evidence" value="ECO:0007669"/>
    <property type="project" value="UniProtKB-UniRule"/>
</dbReference>
<dbReference type="InterPro" id="IPR045210">
    <property type="entry name" value="RING-Ubox_PUB"/>
</dbReference>
<dbReference type="Gene3D" id="1.25.10.10">
    <property type="entry name" value="Leucine-rich Repeat Variant"/>
    <property type="match status" value="1"/>
</dbReference>
<evidence type="ECO:0000256" key="3">
    <source>
        <dbReference type="ARBA" id="ARBA00022679"/>
    </source>
</evidence>
<dbReference type="CDD" id="cd16664">
    <property type="entry name" value="RING-Ubox_PUB"/>
    <property type="match status" value="1"/>
</dbReference>
<dbReference type="STRING" id="77586.A0A0D9W4U0"/>
<dbReference type="Proteomes" id="UP000032180">
    <property type="component" value="Chromosome 4"/>
</dbReference>
<dbReference type="InterPro" id="IPR013083">
    <property type="entry name" value="Znf_RING/FYVE/PHD"/>
</dbReference>
<dbReference type="EnsemblPlants" id="LPERR04G09000.1">
    <property type="protein sequence ID" value="LPERR04G09000.1"/>
    <property type="gene ID" value="LPERR04G09000"/>
</dbReference>
<evidence type="ECO:0000256" key="1">
    <source>
        <dbReference type="ARBA" id="ARBA00000900"/>
    </source>
</evidence>
<proteinExistence type="predicted"/>